<feature type="transmembrane region" description="Helical" evidence="1">
    <location>
        <begin position="89"/>
        <end position="108"/>
    </location>
</feature>
<keyword evidence="4" id="KW-1185">Reference proteome</keyword>
<feature type="transmembrane region" description="Helical" evidence="1">
    <location>
        <begin position="270"/>
        <end position="290"/>
    </location>
</feature>
<dbReference type="InterPro" id="IPR036305">
    <property type="entry name" value="RGS_sf"/>
</dbReference>
<dbReference type="InterPro" id="IPR016137">
    <property type="entry name" value="RGS"/>
</dbReference>
<dbReference type="InterPro" id="IPR044926">
    <property type="entry name" value="RGS_subdomain_2"/>
</dbReference>
<dbReference type="EMBL" id="KZ988127">
    <property type="protein sequence ID" value="RKP13034.1"/>
    <property type="molecule type" value="Genomic_DNA"/>
</dbReference>
<feature type="transmembrane region" description="Helical" evidence="1">
    <location>
        <begin position="193"/>
        <end position="218"/>
    </location>
</feature>
<dbReference type="PROSITE" id="PS50132">
    <property type="entry name" value="RGS"/>
    <property type="match status" value="1"/>
</dbReference>
<keyword evidence="1" id="KW-0472">Membrane</keyword>
<evidence type="ECO:0000313" key="4">
    <source>
        <dbReference type="Proteomes" id="UP000267251"/>
    </source>
</evidence>
<proteinExistence type="predicted"/>
<protein>
    <recommendedName>
        <fullName evidence="2">RGS domain-containing protein</fullName>
    </recommendedName>
</protein>
<dbReference type="AlphaFoldDB" id="A0A4P9Y2Z3"/>
<feature type="transmembrane region" description="Helical" evidence="1">
    <location>
        <begin position="302"/>
        <end position="320"/>
    </location>
</feature>
<organism evidence="3 4">
    <name type="scientific">Piptocephalis cylindrospora</name>
    <dbReference type="NCBI Taxonomy" id="1907219"/>
    <lineage>
        <taxon>Eukaryota</taxon>
        <taxon>Fungi</taxon>
        <taxon>Fungi incertae sedis</taxon>
        <taxon>Zoopagomycota</taxon>
        <taxon>Zoopagomycotina</taxon>
        <taxon>Zoopagomycetes</taxon>
        <taxon>Zoopagales</taxon>
        <taxon>Piptocephalidaceae</taxon>
        <taxon>Piptocephalis</taxon>
    </lineage>
</organism>
<evidence type="ECO:0000313" key="3">
    <source>
        <dbReference type="EMBL" id="RKP13034.1"/>
    </source>
</evidence>
<name>A0A4P9Y2Z3_9FUNG</name>
<keyword evidence="1" id="KW-0812">Transmembrane</keyword>
<feature type="transmembrane region" description="Helical" evidence="1">
    <location>
        <begin position="20"/>
        <end position="43"/>
    </location>
</feature>
<feature type="transmembrane region" description="Helical" evidence="1">
    <location>
        <begin position="55"/>
        <end position="77"/>
    </location>
</feature>
<gene>
    <name evidence="3" type="ORF">BJ684DRAFT_20452</name>
</gene>
<accession>A0A4P9Y2Z3</accession>
<evidence type="ECO:0000259" key="2">
    <source>
        <dbReference type="PROSITE" id="PS50132"/>
    </source>
</evidence>
<feature type="domain" description="RGS" evidence="2">
    <location>
        <begin position="341"/>
        <end position="476"/>
    </location>
</feature>
<feature type="transmembrane region" description="Helical" evidence="1">
    <location>
        <begin position="238"/>
        <end position="258"/>
    </location>
</feature>
<evidence type="ECO:0000256" key="1">
    <source>
        <dbReference type="SAM" id="Phobius"/>
    </source>
</evidence>
<sequence>MWSYVPTEGYDPTLLLFNGGIALYVTIVAVVSIVISGIAFYPLRYRKIPAVIHRTTYLSLLNLPFILWPIPWCFYRLLVSPYVSCFFDLWSFSISVLPGLIINLARFVHMLHVYKLKEALLDAANHGAMTMDYEKVVTLLPDPSWGSDQGSSTNMISGARKAPEDPEVIQYLEDLAGDAWWFKYRAYLTERSLFFICLSIIFGVLVLLAIITGIHGGYPSDTPYALGQCMVDWPNWPIFVLDVGLKSLLYPLIFFYLREVNDAYGIRREFEVFGSLNAIAVVLYFVTIWIPALNQATRTSLFLVAVVVFVANNVYTTYILPLRDVLKSRRHSRSGKMTMQSLRKLLDTPEGFSSFLHYSVRDFSVENPLFYRRYHQIADRVAQSRKMIRASMDSEVLAGKVEHSETLHNELGQELWGVYTNFLRVGAHYELNVPREKVGRVERELRARDYRLEILDDILHDVCLVMFQHTYPRFLDKQGTRRRPQSVPVRQSYFPFA</sequence>
<keyword evidence="1" id="KW-1133">Transmembrane helix</keyword>
<dbReference type="OrthoDB" id="196547at2759"/>
<dbReference type="Proteomes" id="UP000267251">
    <property type="component" value="Unassembled WGS sequence"/>
</dbReference>
<dbReference type="Gene3D" id="1.10.167.10">
    <property type="entry name" value="Regulator of G-protein Signalling 4, domain 2"/>
    <property type="match status" value="1"/>
</dbReference>
<reference evidence="4" key="1">
    <citation type="journal article" date="2018" name="Nat. Microbiol.">
        <title>Leveraging single-cell genomics to expand the fungal tree of life.</title>
        <authorList>
            <person name="Ahrendt S.R."/>
            <person name="Quandt C.A."/>
            <person name="Ciobanu D."/>
            <person name="Clum A."/>
            <person name="Salamov A."/>
            <person name="Andreopoulos B."/>
            <person name="Cheng J.F."/>
            <person name="Woyke T."/>
            <person name="Pelin A."/>
            <person name="Henrissat B."/>
            <person name="Reynolds N.K."/>
            <person name="Benny G.L."/>
            <person name="Smith M.E."/>
            <person name="James T.Y."/>
            <person name="Grigoriev I.V."/>
        </authorList>
    </citation>
    <scope>NUCLEOTIDE SEQUENCE [LARGE SCALE GENOMIC DNA]</scope>
</reference>
<dbReference type="SUPFAM" id="SSF48097">
    <property type="entry name" value="Regulator of G-protein signaling, RGS"/>
    <property type="match status" value="1"/>
</dbReference>